<dbReference type="GO" id="GO:0005524">
    <property type="term" value="F:ATP binding"/>
    <property type="evidence" value="ECO:0007669"/>
    <property type="project" value="UniProtKB-KW"/>
</dbReference>
<dbReference type="InterPro" id="IPR023168">
    <property type="entry name" value="GatB_Yqey_C_2"/>
</dbReference>
<evidence type="ECO:0000313" key="6">
    <source>
        <dbReference type="EMBL" id="GAG32421.1"/>
    </source>
</evidence>
<dbReference type="SUPFAM" id="SSF89095">
    <property type="entry name" value="GatB/YqeY motif"/>
    <property type="match status" value="1"/>
</dbReference>
<gene>
    <name evidence="6" type="ORF">S01H1_66664</name>
</gene>
<feature type="domain" description="Asn/Gln amidotransferase" evidence="5">
    <location>
        <begin position="2"/>
        <end position="29"/>
    </location>
</feature>
<evidence type="ECO:0000256" key="1">
    <source>
        <dbReference type="ARBA" id="ARBA00022598"/>
    </source>
</evidence>
<keyword evidence="3" id="KW-0067">ATP-binding</keyword>
<sequence>LRFLVGQVMRETRGRANPDLVNQILREKLAGDE</sequence>
<evidence type="ECO:0000256" key="4">
    <source>
        <dbReference type="ARBA" id="ARBA00022917"/>
    </source>
</evidence>
<protein>
    <recommendedName>
        <fullName evidence="5">Asn/Gln amidotransferase domain-containing protein</fullName>
    </recommendedName>
</protein>
<dbReference type="InterPro" id="IPR003789">
    <property type="entry name" value="Asn/Gln_tRNA_amidoTrase-B-like"/>
</dbReference>
<comment type="caution">
    <text evidence="6">The sequence shown here is derived from an EMBL/GenBank/DDBJ whole genome shotgun (WGS) entry which is preliminary data.</text>
</comment>
<dbReference type="Gene3D" id="1.10.10.410">
    <property type="match status" value="1"/>
</dbReference>
<dbReference type="GO" id="GO:0006412">
    <property type="term" value="P:translation"/>
    <property type="evidence" value="ECO:0007669"/>
    <property type="project" value="UniProtKB-KW"/>
</dbReference>
<organism evidence="6">
    <name type="scientific">marine sediment metagenome</name>
    <dbReference type="NCBI Taxonomy" id="412755"/>
    <lineage>
        <taxon>unclassified sequences</taxon>
        <taxon>metagenomes</taxon>
        <taxon>ecological metagenomes</taxon>
    </lineage>
</organism>
<evidence type="ECO:0000256" key="3">
    <source>
        <dbReference type="ARBA" id="ARBA00022840"/>
    </source>
</evidence>
<dbReference type="GO" id="GO:0016884">
    <property type="term" value="F:carbon-nitrogen ligase activity, with glutamine as amido-N-donor"/>
    <property type="evidence" value="ECO:0007669"/>
    <property type="project" value="InterPro"/>
</dbReference>
<name>X0Y6C4_9ZZZZ</name>
<keyword evidence="4" id="KW-0648">Protein biosynthesis</keyword>
<feature type="non-terminal residue" evidence="6">
    <location>
        <position position="1"/>
    </location>
</feature>
<accession>X0Y6C4</accession>
<reference evidence="6" key="1">
    <citation type="journal article" date="2014" name="Front. Microbiol.">
        <title>High frequency of phylogenetically diverse reductive dehalogenase-homologous genes in deep subseafloor sedimentary metagenomes.</title>
        <authorList>
            <person name="Kawai M."/>
            <person name="Futagami T."/>
            <person name="Toyoda A."/>
            <person name="Takaki Y."/>
            <person name="Nishi S."/>
            <person name="Hori S."/>
            <person name="Arai W."/>
            <person name="Tsubouchi T."/>
            <person name="Morono Y."/>
            <person name="Uchiyama I."/>
            <person name="Ito T."/>
            <person name="Fujiyama A."/>
            <person name="Inagaki F."/>
            <person name="Takami H."/>
        </authorList>
    </citation>
    <scope>NUCLEOTIDE SEQUENCE</scope>
    <source>
        <strain evidence="6">Expedition CK06-06</strain>
    </source>
</reference>
<dbReference type="EMBL" id="BARS01044093">
    <property type="protein sequence ID" value="GAG32421.1"/>
    <property type="molecule type" value="Genomic_DNA"/>
</dbReference>
<evidence type="ECO:0000259" key="5">
    <source>
        <dbReference type="Pfam" id="PF02637"/>
    </source>
</evidence>
<dbReference type="AlphaFoldDB" id="X0Y6C4"/>
<keyword evidence="2" id="KW-0547">Nucleotide-binding</keyword>
<evidence type="ECO:0000256" key="2">
    <source>
        <dbReference type="ARBA" id="ARBA00022741"/>
    </source>
</evidence>
<dbReference type="InterPro" id="IPR018027">
    <property type="entry name" value="Asn/Gln_amidotransferase"/>
</dbReference>
<proteinExistence type="predicted"/>
<dbReference type="Pfam" id="PF02637">
    <property type="entry name" value="GatB_Yqey"/>
    <property type="match status" value="1"/>
</dbReference>
<keyword evidence="1" id="KW-0436">Ligase</keyword>